<dbReference type="RefSeq" id="WP_091916885.1">
    <property type="nucleotide sequence ID" value="NZ_FOIQ01000006.1"/>
</dbReference>
<evidence type="ECO:0000256" key="1">
    <source>
        <dbReference type="ARBA" id="ARBA00023015"/>
    </source>
</evidence>
<dbReference type="SUPFAM" id="SSF117281">
    <property type="entry name" value="Kelch motif"/>
    <property type="match status" value="1"/>
</dbReference>
<dbReference type="Pfam" id="PF12833">
    <property type="entry name" value="HTH_18"/>
    <property type="match status" value="1"/>
</dbReference>
<evidence type="ECO:0000256" key="5">
    <source>
        <dbReference type="SAM" id="SignalP"/>
    </source>
</evidence>
<keyword evidence="8" id="KW-1185">Reference proteome</keyword>
<dbReference type="InterPro" id="IPR009057">
    <property type="entry name" value="Homeodomain-like_sf"/>
</dbReference>
<name>A0A1I0QCH2_9BACT</name>
<accession>A0A1I0QCH2</accession>
<keyword evidence="4" id="KW-0812">Transmembrane</keyword>
<dbReference type="PANTHER" id="PTHR43280">
    <property type="entry name" value="ARAC-FAMILY TRANSCRIPTIONAL REGULATOR"/>
    <property type="match status" value="1"/>
</dbReference>
<evidence type="ECO:0000256" key="3">
    <source>
        <dbReference type="ARBA" id="ARBA00023163"/>
    </source>
</evidence>
<evidence type="ECO:0000256" key="4">
    <source>
        <dbReference type="SAM" id="Phobius"/>
    </source>
</evidence>
<dbReference type="AlphaFoldDB" id="A0A1I0QCH2"/>
<sequence>MKRILGLLLLSLISAPSLMAQKASSPNQSREKCPMIQIEIERLPDLNIPRAGHELFYVNGELVVAGGHTNGFVPTPTAEYYRNGKWNQLQMVYNHDVGFSVVLKSGKVLLAGGCDQPIGIGQTHLAELYDPVTHTFDGFSSMDLKRTLAAGLEMDNGQVVIAGNWYHKDGIEVFNGQKKFTYIKDATVERSHPYILRTSKSDVIIFGMSGIRGDTISCAVADRLEGDTIHLPLFESWRLLPVSHHRPAESFIGDETKNLYAYLIPVQDSTGQVAIAKAENGNFSLLPTVCPIPMRSQWENIEYYTPVFVDQKAGRGYIMGSSRDDHSNQEKAHRFYLLCIDYAHATESKPAPLTLYYTDTLSFCPDNVPVFDHEGNLLMAGGLLDHSNFTPSAAAYLLRIAQSPTTIKAGNNWQWLLTLLISTILIAAFLIIYLILHRRKHHRALLEQEFTDDTDDKPYSRATLIQNIRKLVESQELYRKSDLKVSDIATMLGTNSRYISDCINSCEGCTFSNFINRYRINYVQEIMRHHPERKISTVYMEAGFSNETSFFRTFKALTDMTPKEWMEKID</sequence>
<keyword evidence="4" id="KW-0472">Membrane</keyword>
<evidence type="ECO:0000259" key="6">
    <source>
        <dbReference type="PROSITE" id="PS01124"/>
    </source>
</evidence>
<keyword evidence="3" id="KW-0804">Transcription</keyword>
<dbReference type="EMBL" id="FOIQ01000006">
    <property type="protein sequence ID" value="SEW24742.1"/>
    <property type="molecule type" value="Genomic_DNA"/>
</dbReference>
<dbReference type="PANTHER" id="PTHR43280:SF29">
    <property type="entry name" value="ARAC-FAMILY TRANSCRIPTIONAL REGULATOR"/>
    <property type="match status" value="1"/>
</dbReference>
<protein>
    <submittedName>
        <fullName evidence="7">Helix-turn-helix domain-containing protein</fullName>
    </submittedName>
</protein>
<dbReference type="InterPro" id="IPR018060">
    <property type="entry name" value="HTH_AraC"/>
</dbReference>
<dbReference type="SMART" id="SM00342">
    <property type="entry name" value="HTH_ARAC"/>
    <property type="match status" value="1"/>
</dbReference>
<dbReference type="GO" id="GO:0043565">
    <property type="term" value="F:sequence-specific DNA binding"/>
    <property type="evidence" value="ECO:0007669"/>
    <property type="project" value="InterPro"/>
</dbReference>
<reference evidence="7 8" key="1">
    <citation type="submission" date="2016-10" db="EMBL/GenBank/DDBJ databases">
        <authorList>
            <person name="de Groot N.N."/>
        </authorList>
    </citation>
    <scope>NUCLEOTIDE SEQUENCE [LARGE SCALE GENOMIC DNA]</scope>
    <source>
        <strain evidence="7 8">TC2-24</strain>
    </source>
</reference>
<keyword evidence="5" id="KW-0732">Signal</keyword>
<evidence type="ECO:0000313" key="8">
    <source>
        <dbReference type="Proteomes" id="UP000199373"/>
    </source>
</evidence>
<gene>
    <name evidence="7" type="ORF">SAMN04487850_2350</name>
</gene>
<dbReference type="SUPFAM" id="SSF46689">
    <property type="entry name" value="Homeodomain-like"/>
    <property type="match status" value="1"/>
</dbReference>
<dbReference type="GO" id="GO:0003700">
    <property type="term" value="F:DNA-binding transcription factor activity"/>
    <property type="evidence" value="ECO:0007669"/>
    <property type="project" value="InterPro"/>
</dbReference>
<dbReference type="Gene3D" id="2.120.10.80">
    <property type="entry name" value="Kelch-type beta propeller"/>
    <property type="match status" value="1"/>
</dbReference>
<dbReference type="Proteomes" id="UP000199373">
    <property type="component" value="Unassembled WGS sequence"/>
</dbReference>
<keyword evidence="2" id="KW-0238">DNA-binding</keyword>
<dbReference type="Gene3D" id="1.10.10.60">
    <property type="entry name" value="Homeodomain-like"/>
    <property type="match status" value="2"/>
</dbReference>
<organism evidence="7 8">
    <name type="scientific">Prevotella aff. ruminicola Tc2-24</name>
    <dbReference type="NCBI Taxonomy" id="81582"/>
    <lineage>
        <taxon>Bacteria</taxon>
        <taxon>Pseudomonadati</taxon>
        <taxon>Bacteroidota</taxon>
        <taxon>Bacteroidia</taxon>
        <taxon>Bacteroidales</taxon>
        <taxon>Prevotellaceae</taxon>
        <taxon>Prevotella</taxon>
    </lineage>
</organism>
<dbReference type="InterPro" id="IPR015915">
    <property type="entry name" value="Kelch-typ_b-propeller"/>
</dbReference>
<evidence type="ECO:0000313" key="7">
    <source>
        <dbReference type="EMBL" id="SEW24742.1"/>
    </source>
</evidence>
<feature type="transmembrane region" description="Helical" evidence="4">
    <location>
        <begin position="413"/>
        <end position="436"/>
    </location>
</feature>
<keyword evidence="1" id="KW-0805">Transcription regulation</keyword>
<feature type="signal peptide" evidence="5">
    <location>
        <begin position="1"/>
        <end position="20"/>
    </location>
</feature>
<feature type="domain" description="HTH araC/xylS-type" evidence="6">
    <location>
        <begin position="466"/>
        <end position="568"/>
    </location>
</feature>
<feature type="chain" id="PRO_5011497975" evidence="5">
    <location>
        <begin position="21"/>
        <end position="570"/>
    </location>
</feature>
<dbReference type="PROSITE" id="PS01124">
    <property type="entry name" value="HTH_ARAC_FAMILY_2"/>
    <property type="match status" value="1"/>
</dbReference>
<evidence type="ECO:0000256" key="2">
    <source>
        <dbReference type="ARBA" id="ARBA00023125"/>
    </source>
</evidence>
<proteinExistence type="predicted"/>
<keyword evidence="4" id="KW-1133">Transmembrane helix</keyword>